<evidence type="ECO:0000259" key="5">
    <source>
        <dbReference type="PROSITE" id="PS00486"/>
    </source>
</evidence>
<keyword evidence="2" id="KW-0547">Nucleotide-binding</keyword>
<evidence type="ECO:0000256" key="4">
    <source>
        <dbReference type="ARBA" id="ARBA00023125"/>
    </source>
</evidence>
<dbReference type="InterPro" id="IPR000432">
    <property type="entry name" value="DNA_mismatch_repair_MutS_C"/>
</dbReference>
<dbReference type="OrthoDB" id="29596at2759"/>
<gene>
    <name evidence="6" type="ORF">G6O67_002374</name>
</gene>
<sequence>MSIPLALACSAAASLCPPWLVGRPATQTQAQLLGAKVDARLLARESRVLIEVIMALDMRDGGSMGCAFFTTSTGVLSLSEDLPLADTNTAEHFIVHVQPTTVLVSARAPEHLLEFLGKQAIPDDKPEDCPPRFIIRALASSDFSPSSAHDRLVDLKLDETFGPSAIFSAAPSGGAGFPEQEQVMDDFNPQESTNFRLMRFGSLVNLESLASVTCAGAVLAELHRRRSTHCLPDGSAAAALHVASIQTFSLANYVFVNAETLQSLQIVHAELHPNSQTWGPDPDKGVGKESLSVYGLLQTLASTPQGRVCLRRLMLRPTVDMETIAERHHMIAVLLRPENAERTKQASTILRKIQNMRATVSQLRKGVNYPSNQRSFNRGVWATIRRFAVQTLELRELVATLCGREEVGAIHKLVSSINQPALVAVGDMIDRTVDFDQSESRRRTSVKAGINAHLDELKRRYDGMSSFLTQVVNHVGFLMVVELDPVTGSGKYEGEGTGAERWEKLFKADGAVCYKNSYMKELDEQYGDMYCEIGDMEVEIIHHLATSVLKHEKDLVLASDACGDFDAMLALALGAEKYNWTAPQMTRSNMIRIEDGRHPLMELVVPCFVPNDCDLGEDRESSGPGGPERRSVFVLTGPNHSGKSIFLKQVAIIVYLAHVGSFVPAGHAVVGMTDKIMTRISTRESMCRTQSAFAIDLRQVAQAMRCSTRMSLVLIDEFGKGTNPDDGAGLFAAVLDHFLSLGGHAPRLLVATHFHEIFEGHYLKMHGNLLLSHMDVRTDWEALRAEDQITYLFKLEDFDEVPERPGQAESTLKMVLRSIISEGS</sequence>
<evidence type="ECO:0000256" key="1">
    <source>
        <dbReference type="ARBA" id="ARBA00006271"/>
    </source>
</evidence>
<proteinExistence type="inferred from homology"/>
<dbReference type="EMBL" id="JAAVMX010000003">
    <property type="protein sequence ID" value="KAF4510494.1"/>
    <property type="molecule type" value="Genomic_DNA"/>
</dbReference>
<evidence type="ECO:0000313" key="7">
    <source>
        <dbReference type="Proteomes" id="UP000557566"/>
    </source>
</evidence>
<name>A0A8H4PU40_9HYPO</name>
<protein>
    <recommendedName>
        <fullName evidence="5">DNA mismatch repair proteins mutS family domain-containing protein</fullName>
    </recommendedName>
</protein>
<keyword evidence="7" id="KW-1185">Reference proteome</keyword>
<dbReference type="Pfam" id="PF05192">
    <property type="entry name" value="MutS_III"/>
    <property type="match status" value="1"/>
</dbReference>
<keyword evidence="3" id="KW-0067">ATP-binding</keyword>
<organism evidence="6 7">
    <name type="scientific">Ophiocordyceps sinensis</name>
    <dbReference type="NCBI Taxonomy" id="72228"/>
    <lineage>
        <taxon>Eukaryota</taxon>
        <taxon>Fungi</taxon>
        <taxon>Dikarya</taxon>
        <taxon>Ascomycota</taxon>
        <taxon>Pezizomycotina</taxon>
        <taxon>Sordariomycetes</taxon>
        <taxon>Hypocreomycetidae</taxon>
        <taxon>Hypocreales</taxon>
        <taxon>Ophiocordycipitaceae</taxon>
        <taxon>Ophiocordyceps</taxon>
    </lineage>
</organism>
<evidence type="ECO:0000313" key="6">
    <source>
        <dbReference type="EMBL" id="KAF4510494.1"/>
    </source>
</evidence>
<dbReference type="InterPro" id="IPR027417">
    <property type="entry name" value="P-loop_NTPase"/>
</dbReference>
<dbReference type="GO" id="GO:0140664">
    <property type="term" value="F:ATP-dependent DNA damage sensor activity"/>
    <property type="evidence" value="ECO:0007669"/>
    <property type="project" value="InterPro"/>
</dbReference>
<dbReference type="PANTHER" id="PTHR11361:SF20">
    <property type="entry name" value="MUTS PROTEIN HOMOLOG 5"/>
    <property type="match status" value="1"/>
</dbReference>
<dbReference type="GO" id="GO:0051026">
    <property type="term" value="P:chiasma assembly"/>
    <property type="evidence" value="ECO:0007669"/>
    <property type="project" value="TreeGrafter"/>
</dbReference>
<comment type="caution">
    <text evidence="6">The sequence shown here is derived from an EMBL/GenBank/DDBJ whole genome shotgun (WGS) entry which is preliminary data.</text>
</comment>
<keyword evidence="4" id="KW-0238">DNA-binding</keyword>
<dbReference type="InterPro" id="IPR036187">
    <property type="entry name" value="DNA_mismatch_repair_MutS_sf"/>
</dbReference>
<dbReference type="Gene3D" id="3.40.50.300">
    <property type="entry name" value="P-loop containing nucleotide triphosphate hydrolases"/>
    <property type="match status" value="1"/>
</dbReference>
<dbReference type="SMART" id="SM00534">
    <property type="entry name" value="MUTSac"/>
    <property type="match status" value="1"/>
</dbReference>
<dbReference type="AlphaFoldDB" id="A0A8H4PU40"/>
<dbReference type="GO" id="GO:0005524">
    <property type="term" value="F:ATP binding"/>
    <property type="evidence" value="ECO:0007669"/>
    <property type="project" value="UniProtKB-KW"/>
</dbReference>
<dbReference type="GO" id="GO:0006298">
    <property type="term" value="P:mismatch repair"/>
    <property type="evidence" value="ECO:0007669"/>
    <property type="project" value="InterPro"/>
</dbReference>
<evidence type="ECO:0000256" key="2">
    <source>
        <dbReference type="ARBA" id="ARBA00022741"/>
    </source>
</evidence>
<dbReference type="SUPFAM" id="SSF52540">
    <property type="entry name" value="P-loop containing nucleoside triphosphate hydrolases"/>
    <property type="match status" value="1"/>
</dbReference>
<dbReference type="SUPFAM" id="SSF48334">
    <property type="entry name" value="DNA repair protein MutS, domain III"/>
    <property type="match status" value="1"/>
</dbReference>
<comment type="similarity">
    <text evidence="1">Belongs to the DNA mismatch repair MutS family.</text>
</comment>
<accession>A0A8H4PU40</accession>
<dbReference type="GO" id="GO:0030983">
    <property type="term" value="F:mismatched DNA binding"/>
    <property type="evidence" value="ECO:0007669"/>
    <property type="project" value="InterPro"/>
</dbReference>
<dbReference type="Pfam" id="PF00488">
    <property type="entry name" value="MutS_V"/>
    <property type="match status" value="1"/>
</dbReference>
<dbReference type="PROSITE" id="PS00486">
    <property type="entry name" value="DNA_MISMATCH_REPAIR_2"/>
    <property type="match status" value="1"/>
</dbReference>
<dbReference type="Proteomes" id="UP000557566">
    <property type="component" value="Unassembled WGS sequence"/>
</dbReference>
<dbReference type="InterPro" id="IPR045076">
    <property type="entry name" value="MutS"/>
</dbReference>
<dbReference type="PANTHER" id="PTHR11361">
    <property type="entry name" value="DNA MISMATCH REPAIR PROTEIN MUTS FAMILY MEMBER"/>
    <property type="match status" value="1"/>
</dbReference>
<reference evidence="6 7" key="1">
    <citation type="journal article" date="2020" name="Genome Biol. Evol.">
        <title>A new high-quality draft genome assembly of the Chinese cordyceps Ophiocordyceps sinensis.</title>
        <authorList>
            <person name="Shu R."/>
            <person name="Zhang J."/>
            <person name="Meng Q."/>
            <person name="Zhang H."/>
            <person name="Zhou G."/>
            <person name="Li M."/>
            <person name="Wu P."/>
            <person name="Zhao Y."/>
            <person name="Chen C."/>
            <person name="Qin Q."/>
        </authorList>
    </citation>
    <scope>NUCLEOTIDE SEQUENCE [LARGE SCALE GENOMIC DNA]</scope>
    <source>
        <strain evidence="6 7">IOZ07</strain>
    </source>
</reference>
<evidence type="ECO:0000256" key="3">
    <source>
        <dbReference type="ARBA" id="ARBA00022840"/>
    </source>
</evidence>
<dbReference type="Gene3D" id="1.10.1420.10">
    <property type="match status" value="1"/>
</dbReference>
<dbReference type="GO" id="GO:0005634">
    <property type="term" value="C:nucleus"/>
    <property type="evidence" value="ECO:0007669"/>
    <property type="project" value="TreeGrafter"/>
</dbReference>
<dbReference type="InterPro" id="IPR007696">
    <property type="entry name" value="DNA_mismatch_repair_MutS_core"/>
</dbReference>
<feature type="domain" description="DNA mismatch repair proteins mutS family" evidence="5">
    <location>
        <begin position="711"/>
        <end position="727"/>
    </location>
</feature>
<dbReference type="SMART" id="SM00533">
    <property type="entry name" value="MUTSd"/>
    <property type="match status" value="1"/>
</dbReference>